<dbReference type="RefSeq" id="WP_350448519.1">
    <property type="nucleotide sequence ID" value="NZ_CP158373.1"/>
</dbReference>
<protein>
    <recommendedName>
        <fullName evidence="2">Transposase</fullName>
    </recommendedName>
</protein>
<evidence type="ECO:0000313" key="1">
    <source>
        <dbReference type="EMBL" id="XBY66819.1"/>
    </source>
</evidence>
<organism evidence="1">
    <name type="scientific">Pseudomonas solani</name>
    <dbReference type="NCBI Taxonomy" id="2731552"/>
    <lineage>
        <taxon>Bacteria</taxon>
        <taxon>Pseudomonadati</taxon>
        <taxon>Pseudomonadota</taxon>
        <taxon>Gammaproteobacteria</taxon>
        <taxon>Pseudomonadales</taxon>
        <taxon>Pseudomonadaceae</taxon>
        <taxon>Pseudomonas</taxon>
    </lineage>
</organism>
<evidence type="ECO:0008006" key="2">
    <source>
        <dbReference type="Google" id="ProtNLM"/>
    </source>
</evidence>
<name>A0AAU7YD24_9PSED</name>
<reference evidence="1" key="1">
    <citation type="submission" date="2023-08" db="EMBL/GenBank/DDBJ databases">
        <title>Increased levels of nutrients transform a symbiont into a lethal pathobiont.</title>
        <authorList>
            <person name="Lachnit T."/>
            <person name="Ulrich L."/>
            <person name="Willmer F.M."/>
            <person name="Hasenbein T."/>
            <person name="Steiner L.X."/>
            <person name="Wolters M."/>
            <person name="Herbst E.M."/>
            <person name="Deines P."/>
        </authorList>
    </citation>
    <scope>NUCLEOTIDE SEQUENCE</scope>
    <source>
        <strain evidence="1">T3</strain>
    </source>
</reference>
<proteinExistence type="predicted"/>
<dbReference type="AlphaFoldDB" id="A0AAU7YD24"/>
<sequence>MSGRGLQGIWLPFYFVIDRESGNVIRLIRRESVPDDTPTIIHLLAPCSGRRRHASLYASGRDLIHASHVLDDFDSACLRRRVAR</sequence>
<gene>
    <name evidence="1" type="ORF">ABS648_13930</name>
</gene>
<accession>A0AAU7YD24</accession>
<dbReference type="EMBL" id="CP158373">
    <property type="protein sequence ID" value="XBY66819.1"/>
    <property type="molecule type" value="Genomic_DNA"/>
</dbReference>